<evidence type="ECO:0000313" key="2">
    <source>
        <dbReference type="EMBL" id="AZI57861.1"/>
    </source>
</evidence>
<dbReference type="KEGG" id="nak:EH165_06545"/>
<dbReference type="EMBL" id="CP034170">
    <property type="protein sequence ID" value="AZI57861.1"/>
    <property type="molecule type" value="Genomic_DNA"/>
</dbReference>
<feature type="transmembrane region" description="Helical" evidence="1">
    <location>
        <begin position="6"/>
        <end position="39"/>
    </location>
</feature>
<reference evidence="2 3" key="1">
    <citation type="submission" date="2018-11" db="EMBL/GenBank/DDBJ databases">
        <authorList>
            <person name="Da X."/>
        </authorList>
    </citation>
    <scope>NUCLEOTIDE SEQUENCE [LARGE SCALE GENOMIC DNA]</scope>
    <source>
        <strain evidence="2 3">S14-144</strain>
    </source>
</reference>
<accession>A0A3G8ZW30</accession>
<keyword evidence="1" id="KW-0472">Membrane</keyword>
<proteinExistence type="predicted"/>
<dbReference type="Proteomes" id="UP000268084">
    <property type="component" value="Chromosome"/>
</dbReference>
<feature type="transmembrane region" description="Helical" evidence="1">
    <location>
        <begin position="51"/>
        <end position="71"/>
    </location>
</feature>
<reference evidence="2 3" key="2">
    <citation type="submission" date="2018-12" db="EMBL/GenBank/DDBJ databases">
        <title>Nakamurella antarcticus sp. nov., isolated from Antarctica South Shetland Islands soil.</title>
        <authorList>
            <person name="Peng F."/>
        </authorList>
    </citation>
    <scope>NUCLEOTIDE SEQUENCE [LARGE SCALE GENOMIC DNA]</scope>
    <source>
        <strain evidence="2 3">S14-144</strain>
    </source>
</reference>
<organism evidence="2 3">
    <name type="scientific">Nakamurella antarctica</name>
    <dbReference type="NCBI Taxonomy" id="1902245"/>
    <lineage>
        <taxon>Bacteria</taxon>
        <taxon>Bacillati</taxon>
        <taxon>Actinomycetota</taxon>
        <taxon>Actinomycetes</taxon>
        <taxon>Nakamurellales</taxon>
        <taxon>Nakamurellaceae</taxon>
        <taxon>Nakamurella</taxon>
    </lineage>
</organism>
<keyword evidence="1" id="KW-1133">Transmembrane helix</keyword>
<evidence type="ECO:0000313" key="3">
    <source>
        <dbReference type="Proteomes" id="UP000268084"/>
    </source>
</evidence>
<keyword evidence="3" id="KW-1185">Reference proteome</keyword>
<dbReference type="AlphaFoldDB" id="A0A3G8ZW30"/>
<protein>
    <submittedName>
        <fullName evidence="2">Uncharacterized protein</fullName>
    </submittedName>
</protein>
<sequence>MGLAGLIWAISVLFAIFTTFFVSVIAGLASFLVAALVPWIVGSLGLKPYPAVALGGVLSLVTTYVVSFQFIHLY</sequence>
<gene>
    <name evidence="2" type="ORF">EH165_06545</name>
</gene>
<name>A0A3G8ZW30_9ACTN</name>
<evidence type="ECO:0000256" key="1">
    <source>
        <dbReference type="SAM" id="Phobius"/>
    </source>
</evidence>
<keyword evidence="1" id="KW-0812">Transmembrane</keyword>